<dbReference type="EMBL" id="DTHB01000005">
    <property type="protein sequence ID" value="HGB13655.1"/>
    <property type="molecule type" value="Genomic_DNA"/>
</dbReference>
<accession>A0A7C3WQ59</accession>
<dbReference type="AlphaFoldDB" id="A0A7C3WQ59"/>
<feature type="transmembrane region" description="Helical" evidence="1">
    <location>
        <begin position="37"/>
        <end position="54"/>
    </location>
</feature>
<evidence type="ECO:0000313" key="2">
    <source>
        <dbReference type="EMBL" id="HGB13655.1"/>
    </source>
</evidence>
<keyword evidence="1" id="KW-0472">Membrane</keyword>
<comment type="caution">
    <text evidence="2">The sequence shown here is derived from an EMBL/GenBank/DDBJ whole genome shotgun (WGS) entry which is preliminary data.</text>
</comment>
<keyword evidence="1" id="KW-1133">Transmembrane helix</keyword>
<evidence type="ECO:0000256" key="1">
    <source>
        <dbReference type="SAM" id="Phobius"/>
    </source>
</evidence>
<gene>
    <name evidence="2" type="ORF">ENV62_00205</name>
</gene>
<organism evidence="2">
    <name type="scientific">Desulfobacca acetoxidans</name>
    <dbReference type="NCBI Taxonomy" id="60893"/>
    <lineage>
        <taxon>Bacteria</taxon>
        <taxon>Pseudomonadati</taxon>
        <taxon>Thermodesulfobacteriota</taxon>
        <taxon>Desulfobaccia</taxon>
        <taxon>Desulfobaccales</taxon>
        <taxon>Desulfobaccaceae</taxon>
        <taxon>Desulfobacca</taxon>
    </lineage>
</organism>
<name>A0A7C3WQ59_9BACT</name>
<reference evidence="2" key="1">
    <citation type="journal article" date="2020" name="mSystems">
        <title>Genome- and Community-Level Interaction Insights into Carbon Utilization and Element Cycling Functions of Hydrothermarchaeota in Hydrothermal Sediment.</title>
        <authorList>
            <person name="Zhou Z."/>
            <person name="Liu Y."/>
            <person name="Xu W."/>
            <person name="Pan J."/>
            <person name="Luo Z.H."/>
            <person name="Li M."/>
        </authorList>
    </citation>
    <scope>NUCLEOTIDE SEQUENCE [LARGE SCALE GENOMIC DNA]</scope>
    <source>
        <strain evidence="2">SpSt-776</strain>
    </source>
</reference>
<sequence length="68" mass="7603">MAIAGKPWVGEGRVARHACQCGGEHFRVTRLHREKDLLAVRCALCGAFYAYLIPDLGNNGLWRVVHQN</sequence>
<proteinExistence type="predicted"/>
<protein>
    <submittedName>
        <fullName evidence="2">Uncharacterized protein</fullName>
    </submittedName>
</protein>
<keyword evidence="1" id="KW-0812">Transmembrane</keyword>